<dbReference type="InterPro" id="IPR043777">
    <property type="entry name" value="DUF5719"/>
</dbReference>
<organism evidence="3 4">
    <name type="scientific">Streptomyces sodiiphilus</name>
    <dbReference type="NCBI Taxonomy" id="226217"/>
    <lineage>
        <taxon>Bacteria</taxon>
        <taxon>Bacillati</taxon>
        <taxon>Actinomycetota</taxon>
        <taxon>Actinomycetes</taxon>
        <taxon>Kitasatosporales</taxon>
        <taxon>Streptomycetaceae</taxon>
        <taxon>Streptomyces</taxon>
    </lineage>
</organism>
<dbReference type="RefSeq" id="WP_344263475.1">
    <property type="nucleotide sequence ID" value="NZ_BAAAMJ010000034.1"/>
</dbReference>
<dbReference type="Pfam" id="PF18986">
    <property type="entry name" value="DUF5719"/>
    <property type="match status" value="1"/>
</dbReference>
<feature type="chain" id="PRO_5046648108" evidence="2">
    <location>
        <begin position="17"/>
        <end position="531"/>
    </location>
</feature>
<sequence length="531" mass="53572">MNRPTLSLLATVTALAAVTGLASLGSGAEGTRAGESERVPVQQTTLTCPRPTSAETATTAYTAFTPVGTGDRQDGLEAAAALLPAPEYVLGDSGRDTDEDEDADDDADEDADADADEDEEADAADADAVVPLEEPGVPVAATTKEAGAPALIGTARGRLAPGWTVQQTTVTDSGAGRGMLGTACQTPGTEFWFAGASTLESRYDYVHLTNPDEAATVVDIALYGADGQLASDSGGEGVTVPGGTTVPVPVGAAGTLDADPEPNLAVHVMARTGRIGAQLEVVDEQLGADWLAPVTAPAGPVVLPGIPEDAETVRLIAFTPGEEDISLGVQLVGAGGTFTPAGSESLSLRPGAVSAMDLGDITQGEAGSLLLTPAEGSGTGPVVAALRVTRGEDEEQDLAFIAATAPVESRATAGGNTLKGTSLSLTAPDDTVEVKVTISAGSDGGAESSETYTVEGGTTLAVAPEPGDDVEGRYALTVERVSGGTLYASRMLSLKRDDIPMFTVQGLPDDGSTVAVPETGQDFSVLTNRPH</sequence>
<accession>A0ABN2PJV4</accession>
<evidence type="ECO:0000313" key="3">
    <source>
        <dbReference type="EMBL" id="GAA1923735.1"/>
    </source>
</evidence>
<gene>
    <name evidence="3" type="ORF">GCM10009716_35150</name>
</gene>
<reference evidence="3 4" key="1">
    <citation type="journal article" date="2019" name="Int. J. Syst. Evol. Microbiol.">
        <title>The Global Catalogue of Microorganisms (GCM) 10K type strain sequencing project: providing services to taxonomists for standard genome sequencing and annotation.</title>
        <authorList>
            <consortium name="The Broad Institute Genomics Platform"/>
            <consortium name="The Broad Institute Genome Sequencing Center for Infectious Disease"/>
            <person name="Wu L."/>
            <person name="Ma J."/>
        </authorList>
    </citation>
    <scope>NUCLEOTIDE SEQUENCE [LARGE SCALE GENOMIC DNA]</scope>
    <source>
        <strain evidence="3 4">JCM 13581</strain>
    </source>
</reference>
<comment type="caution">
    <text evidence="3">The sequence shown here is derived from an EMBL/GenBank/DDBJ whole genome shotgun (WGS) entry which is preliminary data.</text>
</comment>
<evidence type="ECO:0000256" key="2">
    <source>
        <dbReference type="SAM" id="SignalP"/>
    </source>
</evidence>
<protein>
    <submittedName>
        <fullName evidence="3">DUF5719 family protein</fullName>
    </submittedName>
</protein>
<feature type="signal peptide" evidence="2">
    <location>
        <begin position="1"/>
        <end position="16"/>
    </location>
</feature>
<name>A0ABN2PJV4_9ACTN</name>
<proteinExistence type="predicted"/>
<feature type="compositionally biased region" description="Acidic residues" evidence="1">
    <location>
        <begin position="97"/>
        <end position="125"/>
    </location>
</feature>
<keyword evidence="4" id="KW-1185">Reference proteome</keyword>
<evidence type="ECO:0000256" key="1">
    <source>
        <dbReference type="SAM" id="MobiDB-lite"/>
    </source>
</evidence>
<dbReference type="Proteomes" id="UP001501303">
    <property type="component" value="Unassembled WGS sequence"/>
</dbReference>
<keyword evidence="2" id="KW-0732">Signal</keyword>
<dbReference type="EMBL" id="BAAAMJ010000034">
    <property type="protein sequence ID" value="GAA1923735.1"/>
    <property type="molecule type" value="Genomic_DNA"/>
</dbReference>
<evidence type="ECO:0000313" key="4">
    <source>
        <dbReference type="Proteomes" id="UP001501303"/>
    </source>
</evidence>
<feature type="region of interest" description="Disordered" evidence="1">
    <location>
        <begin position="84"/>
        <end position="130"/>
    </location>
</feature>